<dbReference type="PANTHER" id="PTHR32024">
    <property type="entry name" value="TRK SYSTEM POTASSIUM UPTAKE PROTEIN TRKG-RELATED"/>
    <property type="match status" value="1"/>
</dbReference>
<comment type="subcellular location">
    <subcellularLocation>
        <location evidence="1">Cell membrane</location>
        <topology evidence="1">Multi-pass membrane protein</topology>
    </subcellularLocation>
</comment>
<keyword evidence="7 8" id="KW-0472">Membrane</keyword>
<feature type="transmembrane region" description="Helical" evidence="8">
    <location>
        <begin position="360"/>
        <end position="380"/>
    </location>
</feature>
<feature type="transmembrane region" description="Helical" evidence="8">
    <location>
        <begin position="169"/>
        <end position="190"/>
    </location>
</feature>
<dbReference type="GO" id="GO:0030001">
    <property type="term" value="P:metal ion transport"/>
    <property type="evidence" value="ECO:0007669"/>
    <property type="project" value="UniProtKB-ARBA"/>
</dbReference>
<dbReference type="GO" id="GO:0008324">
    <property type="term" value="F:monoatomic cation transmembrane transporter activity"/>
    <property type="evidence" value="ECO:0007669"/>
    <property type="project" value="InterPro"/>
</dbReference>
<dbReference type="RefSeq" id="WP_073822203.1">
    <property type="nucleotide sequence ID" value="NZ_JAUNKL010000044.1"/>
</dbReference>
<protein>
    <submittedName>
        <fullName evidence="9">Potassium transporter Trk</fullName>
    </submittedName>
</protein>
<feature type="transmembrane region" description="Helical" evidence="8">
    <location>
        <begin position="25"/>
        <end position="43"/>
    </location>
</feature>
<dbReference type="Proteomes" id="UP000185612">
    <property type="component" value="Unassembled WGS sequence"/>
</dbReference>
<evidence type="ECO:0000256" key="3">
    <source>
        <dbReference type="ARBA" id="ARBA00022475"/>
    </source>
</evidence>
<evidence type="ECO:0000256" key="7">
    <source>
        <dbReference type="ARBA" id="ARBA00023136"/>
    </source>
</evidence>
<dbReference type="AlphaFoldDB" id="A0A1Q5PYF2"/>
<evidence type="ECO:0000256" key="2">
    <source>
        <dbReference type="ARBA" id="ARBA00022448"/>
    </source>
</evidence>
<dbReference type="InParanoid" id="A0A1Q5PYF2"/>
<name>A0A1Q5PYF2_9ACTO</name>
<feature type="transmembrane region" description="Helical" evidence="8">
    <location>
        <begin position="242"/>
        <end position="261"/>
    </location>
</feature>
<proteinExistence type="predicted"/>
<feature type="transmembrane region" description="Helical" evidence="8">
    <location>
        <begin position="137"/>
        <end position="157"/>
    </location>
</feature>
<reference evidence="10" key="1">
    <citation type="submission" date="2016-12" db="EMBL/GenBank/DDBJ databases">
        <authorList>
            <person name="Meng X."/>
        </authorList>
    </citation>
    <scope>NUCLEOTIDE SEQUENCE [LARGE SCALE GENOMIC DNA]</scope>
    <source>
        <strain evidence="10">DSM 20732</strain>
    </source>
</reference>
<dbReference type="STRING" id="52770.BSZ40_00560"/>
<feature type="transmembrane region" description="Helical" evidence="8">
    <location>
        <begin position="417"/>
        <end position="439"/>
    </location>
</feature>
<keyword evidence="10" id="KW-1185">Reference proteome</keyword>
<comment type="caution">
    <text evidence="9">The sequence shown here is derived from an EMBL/GenBank/DDBJ whole genome shotgun (WGS) entry which is preliminary data.</text>
</comment>
<dbReference type="PANTHER" id="PTHR32024:SF1">
    <property type="entry name" value="KTR SYSTEM POTASSIUM UPTAKE PROTEIN B"/>
    <property type="match status" value="1"/>
</dbReference>
<organism evidence="9 10">
    <name type="scientific">Buchananella hordeovulneris</name>
    <dbReference type="NCBI Taxonomy" id="52770"/>
    <lineage>
        <taxon>Bacteria</taxon>
        <taxon>Bacillati</taxon>
        <taxon>Actinomycetota</taxon>
        <taxon>Actinomycetes</taxon>
        <taxon>Actinomycetales</taxon>
        <taxon>Actinomycetaceae</taxon>
        <taxon>Buchananella</taxon>
    </lineage>
</organism>
<evidence type="ECO:0000256" key="5">
    <source>
        <dbReference type="ARBA" id="ARBA00022989"/>
    </source>
</evidence>
<evidence type="ECO:0000256" key="8">
    <source>
        <dbReference type="SAM" id="Phobius"/>
    </source>
</evidence>
<dbReference type="Pfam" id="PF02386">
    <property type="entry name" value="TrkH"/>
    <property type="match status" value="1"/>
</dbReference>
<feature type="transmembrane region" description="Helical" evidence="8">
    <location>
        <begin position="55"/>
        <end position="74"/>
    </location>
</feature>
<feature type="transmembrane region" description="Helical" evidence="8">
    <location>
        <begin position="86"/>
        <end position="110"/>
    </location>
</feature>
<accession>A0A1Q5PYF2</accession>
<gene>
    <name evidence="9" type="ORF">BSZ40_00560</name>
</gene>
<dbReference type="EMBL" id="MQVS01000001">
    <property type="protein sequence ID" value="OKL52641.1"/>
    <property type="molecule type" value="Genomic_DNA"/>
</dbReference>
<evidence type="ECO:0000313" key="9">
    <source>
        <dbReference type="EMBL" id="OKL52641.1"/>
    </source>
</evidence>
<dbReference type="InterPro" id="IPR003445">
    <property type="entry name" value="Cat_transpt"/>
</dbReference>
<keyword evidence="2" id="KW-0813">Transport</keyword>
<keyword evidence="3" id="KW-1003">Cell membrane</keyword>
<evidence type="ECO:0000256" key="4">
    <source>
        <dbReference type="ARBA" id="ARBA00022692"/>
    </source>
</evidence>
<evidence type="ECO:0000256" key="1">
    <source>
        <dbReference type="ARBA" id="ARBA00004651"/>
    </source>
</evidence>
<sequence length="456" mass="48482">MFVKRLAARARDVVDHAARTSPARLALGVFASIIGVVTLALWTPAATASGQRPPFVDALFVATSAVCVTGLSPVDTATYWSTFGHAMIMLSALVGGLGVMTLASLLSLAVSRHIGLTQRLLTASETKFTRLGEVGTLMRAVVITAFTAQFLLTLVLFPRFLTLDHDWLAALWHAAFMAVSIFNNAGFVILPEGMAQFVGDWSMTIPIVVGTVLGAVGFPVILDVAARWRTPAKWSLHTKLTLTSYLGLAVLAVLALSLLEWNNPLTLKSFSFNEKLTAALTWGVNSRSSGLAIVPTEHMTSSSWFLQDALMFVGGGSASTAGGIKVTTLVVMLAAIVAEARGDQDIEAFGRRIGLPTIRLAVAVTFVGAITVGASTLMLLELTGLPLDRALFEVISAFATVGLSPGVTDKLPESAKYLLTALMFIGRTGTMTLAAALALRDRRRVVRFPEERPIIG</sequence>
<dbReference type="GO" id="GO:0005886">
    <property type="term" value="C:plasma membrane"/>
    <property type="evidence" value="ECO:0007669"/>
    <property type="project" value="UniProtKB-SubCell"/>
</dbReference>
<keyword evidence="5 8" id="KW-1133">Transmembrane helix</keyword>
<keyword evidence="6" id="KW-0406">Ion transport</keyword>
<feature type="transmembrane region" description="Helical" evidence="8">
    <location>
        <begin position="202"/>
        <end position="222"/>
    </location>
</feature>
<evidence type="ECO:0000256" key="6">
    <source>
        <dbReference type="ARBA" id="ARBA00023065"/>
    </source>
</evidence>
<evidence type="ECO:0000313" key="10">
    <source>
        <dbReference type="Proteomes" id="UP000185612"/>
    </source>
</evidence>
<keyword evidence="4 8" id="KW-0812">Transmembrane</keyword>